<sequence length="41" mass="4927">MYEWLDKKREEQKHNIEIMTTICSPYTAAELQEMAEHGELE</sequence>
<reference evidence="1" key="1">
    <citation type="journal article" date="2015" name="Nature">
        <title>Complex archaea that bridge the gap between prokaryotes and eukaryotes.</title>
        <authorList>
            <person name="Spang A."/>
            <person name="Saw J.H."/>
            <person name="Jorgensen S.L."/>
            <person name="Zaremba-Niedzwiedzka K."/>
            <person name="Martijn J."/>
            <person name="Lind A.E."/>
            <person name="van Eijk R."/>
            <person name="Schleper C."/>
            <person name="Guy L."/>
            <person name="Ettema T.J."/>
        </authorList>
    </citation>
    <scope>NUCLEOTIDE SEQUENCE</scope>
</reference>
<accession>A0A0F9BF30</accession>
<dbReference type="AlphaFoldDB" id="A0A0F9BF30"/>
<comment type="caution">
    <text evidence="1">The sequence shown here is derived from an EMBL/GenBank/DDBJ whole genome shotgun (WGS) entry which is preliminary data.</text>
</comment>
<dbReference type="EMBL" id="LAZR01038140">
    <property type="protein sequence ID" value="KKL20325.1"/>
    <property type="molecule type" value="Genomic_DNA"/>
</dbReference>
<protein>
    <submittedName>
        <fullName evidence="1">Uncharacterized protein</fullName>
    </submittedName>
</protein>
<proteinExistence type="predicted"/>
<evidence type="ECO:0000313" key="1">
    <source>
        <dbReference type="EMBL" id="KKL20325.1"/>
    </source>
</evidence>
<gene>
    <name evidence="1" type="ORF">LCGC14_2456590</name>
</gene>
<organism evidence="1">
    <name type="scientific">marine sediment metagenome</name>
    <dbReference type="NCBI Taxonomy" id="412755"/>
    <lineage>
        <taxon>unclassified sequences</taxon>
        <taxon>metagenomes</taxon>
        <taxon>ecological metagenomes</taxon>
    </lineage>
</organism>
<name>A0A0F9BF30_9ZZZZ</name>